<proteinExistence type="predicted"/>
<sequence length="127" mass="14333">MTVSPHRSLNGSKGFIRSRDLRFCSEEEMVEELSSVTHAWRIKVRRVEDKIQTDTVVLTFDSPKPPSKMRAEYLTLDVRPYVRSRCVAISANAMTTARTGVRNLLLYVLNAARVVISNGTVRLIPIA</sequence>
<dbReference type="GO" id="GO:0003964">
    <property type="term" value="F:RNA-directed DNA polymerase activity"/>
    <property type="evidence" value="ECO:0007669"/>
    <property type="project" value="UniProtKB-KW"/>
</dbReference>
<dbReference type="Proteomes" id="UP000735302">
    <property type="component" value="Unassembled WGS sequence"/>
</dbReference>
<reference evidence="1 2" key="1">
    <citation type="journal article" date="2021" name="Elife">
        <title>Chloroplast acquisition without the gene transfer in kleptoplastic sea slugs, Plakobranchus ocellatus.</title>
        <authorList>
            <person name="Maeda T."/>
            <person name="Takahashi S."/>
            <person name="Yoshida T."/>
            <person name="Shimamura S."/>
            <person name="Takaki Y."/>
            <person name="Nagai Y."/>
            <person name="Toyoda A."/>
            <person name="Suzuki Y."/>
            <person name="Arimoto A."/>
            <person name="Ishii H."/>
            <person name="Satoh N."/>
            <person name="Nishiyama T."/>
            <person name="Hasebe M."/>
            <person name="Maruyama T."/>
            <person name="Minagawa J."/>
            <person name="Obokata J."/>
            <person name="Shigenobu S."/>
        </authorList>
    </citation>
    <scope>NUCLEOTIDE SEQUENCE [LARGE SCALE GENOMIC DNA]</scope>
</reference>
<evidence type="ECO:0000313" key="2">
    <source>
        <dbReference type="Proteomes" id="UP000735302"/>
    </source>
</evidence>
<accession>A0AAV4BHD0</accession>
<name>A0AAV4BHD0_9GAST</name>
<keyword evidence="1" id="KW-0695">RNA-directed DNA polymerase</keyword>
<organism evidence="1 2">
    <name type="scientific">Plakobranchus ocellatus</name>
    <dbReference type="NCBI Taxonomy" id="259542"/>
    <lineage>
        <taxon>Eukaryota</taxon>
        <taxon>Metazoa</taxon>
        <taxon>Spiralia</taxon>
        <taxon>Lophotrochozoa</taxon>
        <taxon>Mollusca</taxon>
        <taxon>Gastropoda</taxon>
        <taxon>Heterobranchia</taxon>
        <taxon>Euthyneura</taxon>
        <taxon>Panpulmonata</taxon>
        <taxon>Sacoglossa</taxon>
        <taxon>Placobranchoidea</taxon>
        <taxon>Plakobranchidae</taxon>
        <taxon>Plakobranchus</taxon>
    </lineage>
</organism>
<comment type="caution">
    <text evidence="1">The sequence shown here is derived from an EMBL/GenBank/DDBJ whole genome shotgun (WGS) entry which is preliminary data.</text>
</comment>
<keyword evidence="2" id="KW-1185">Reference proteome</keyword>
<gene>
    <name evidence="1" type="ORF">PoB_004529200</name>
</gene>
<evidence type="ECO:0000313" key="1">
    <source>
        <dbReference type="EMBL" id="GFO18787.1"/>
    </source>
</evidence>
<dbReference type="AlphaFoldDB" id="A0AAV4BHD0"/>
<keyword evidence="1" id="KW-0808">Transferase</keyword>
<keyword evidence="1" id="KW-0548">Nucleotidyltransferase</keyword>
<protein>
    <submittedName>
        <fullName evidence="1">RNA-directed DNA polymerase from mobile element jockey</fullName>
    </submittedName>
</protein>
<dbReference type="EMBL" id="BLXT01004995">
    <property type="protein sequence ID" value="GFO18787.1"/>
    <property type="molecule type" value="Genomic_DNA"/>
</dbReference>